<evidence type="ECO:0000259" key="2">
    <source>
        <dbReference type="Pfam" id="PF03703"/>
    </source>
</evidence>
<keyword evidence="4" id="KW-1185">Reference proteome</keyword>
<feature type="domain" description="YdbS-like PH" evidence="2">
    <location>
        <begin position="76"/>
        <end position="152"/>
    </location>
</feature>
<dbReference type="Pfam" id="PF03703">
    <property type="entry name" value="bPH_2"/>
    <property type="match status" value="2"/>
</dbReference>
<comment type="caution">
    <text evidence="3">The sequence shown here is derived from an EMBL/GenBank/DDBJ whole genome shotgun (WGS) entry which is preliminary data.</text>
</comment>
<dbReference type="PANTHER" id="PTHR34473">
    <property type="entry name" value="UPF0699 TRANSMEMBRANE PROTEIN YDBS"/>
    <property type="match status" value="1"/>
</dbReference>
<dbReference type="STRING" id="1869.MB27_23785"/>
<keyword evidence="1" id="KW-0812">Transmembrane</keyword>
<evidence type="ECO:0000313" key="4">
    <source>
        <dbReference type="Proteomes" id="UP000054537"/>
    </source>
</evidence>
<keyword evidence="1" id="KW-1133">Transmembrane helix</keyword>
<dbReference type="Proteomes" id="UP000054537">
    <property type="component" value="Unassembled WGS sequence"/>
</dbReference>
<dbReference type="PIRSF" id="PIRSF026631">
    <property type="entry name" value="UCP026631"/>
    <property type="match status" value="1"/>
</dbReference>
<accession>A0A0A6UIQ6</accession>
<dbReference type="OrthoDB" id="4121259at2"/>
<keyword evidence="1" id="KW-0472">Membrane</keyword>
<feature type="transmembrane region" description="Helical" evidence="1">
    <location>
        <begin position="377"/>
        <end position="397"/>
    </location>
</feature>
<organism evidence="3 4">
    <name type="scientific">Actinoplanes utahensis</name>
    <dbReference type="NCBI Taxonomy" id="1869"/>
    <lineage>
        <taxon>Bacteria</taxon>
        <taxon>Bacillati</taxon>
        <taxon>Actinomycetota</taxon>
        <taxon>Actinomycetes</taxon>
        <taxon>Micromonosporales</taxon>
        <taxon>Micromonosporaceae</taxon>
        <taxon>Actinoplanes</taxon>
    </lineage>
</organism>
<feature type="transmembrane region" description="Helical" evidence="1">
    <location>
        <begin position="55"/>
        <end position="73"/>
    </location>
</feature>
<reference evidence="3 4" key="1">
    <citation type="submission" date="2014-10" db="EMBL/GenBank/DDBJ databases">
        <title>Draft genome sequence of Actinoplanes utahensis NRRL 12052.</title>
        <authorList>
            <person name="Velasco-Bucheli B."/>
            <person name="del Cerro C."/>
            <person name="Hormigo D."/>
            <person name="Garcia J.L."/>
            <person name="Acebal C."/>
            <person name="Arroyo M."/>
            <person name="de la Mata I."/>
        </authorList>
    </citation>
    <scope>NUCLEOTIDE SEQUENCE [LARGE SCALE GENOMIC DNA]</scope>
    <source>
        <strain evidence="3 4">NRRL 12052</strain>
    </source>
</reference>
<feature type="domain" description="YdbS-like PH" evidence="2">
    <location>
        <begin position="423"/>
        <end position="497"/>
    </location>
</feature>
<evidence type="ECO:0000256" key="1">
    <source>
        <dbReference type="SAM" id="Phobius"/>
    </source>
</evidence>
<feature type="transmembrane region" description="Helical" evidence="1">
    <location>
        <begin position="192"/>
        <end position="214"/>
    </location>
</feature>
<feature type="transmembrane region" description="Helical" evidence="1">
    <location>
        <begin position="29"/>
        <end position="49"/>
    </location>
</feature>
<name>A0A0A6UIQ6_ACTUT</name>
<dbReference type="AlphaFoldDB" id="A0A0A6UIQ6"/>
<dbReference type="eggNOG" id="COG3428">
    <property type="taxonomic scope" value="Bacteria"/>
</dbReference>
<gene>
    <name evidence="3" type="ORF">MB27_23785</name>
</gene>
<sequence>MTVSPELDSGPDETVTGAEQPWRQLSIRVVHLGLIRLVLSSVTGFAGIALRDDPVWPLVIGAVIGLLRALSDLKRWQSTRYRITAQRVEMRTGWIARKHRIVARDRIRSVDSAAQLLPRLLGLRTVRIGSGESASSFRLDALDRRHAALVQRELMPGHASEPVATAADGSEADVPDTDVPDTVIAGMRRGWVLLNAVSVWAVLAVAGPLLALYWPLKALGFDLLGLGRDLFGWDTRSLAANLGLLLLIGYPLGIAASAVAFAVENWNFRLVRTGTAPDTALVTSKGLLSTQTVQRSDARIRGIAFAEPLLLRWLRLVRTDLLLTGQGGTGEASGGGILPRIRRDEAREIAARILPDGARPLEARLRRHPHGALIRRLGWAVHYPALMSGTLTLFTVSGALPGWVWPLPLLLTPVTVPLALVAYRALGHTVLRDYVVVRGGPLTRRTVALQRRAVIGWTVRQSIFQRRGGRATVVVATSAGERHYTASDVTVDQALALITETTPQLRVSR</sequence>
<feature type="transmembrane region" description="Helical" evidence="1">
    <location>
        <begin position="238"/>
        <end position="263"/>
    </location>
</feature>
<dbReference type="RefSeq" id="WP_043527790.1">
    <property type="nucleotide sequence ID" value="NZ_BAABKU010000004.1"/>
</dbReference>
<feature type="transmembrane region" description="Helical" evidence="1">
    <location>
        <begin position="403"/>
        <end position="423"/>
    </location>
</feature>
<protein>
    <recommendedName>
        <fullName evidence="2">YdbS-like PH domain-containing protein</fullName>
    </recommendedName>
</protein>
<proteinExistence type="predicted"/>
<dbReference type="InterPro" id="IPR005182">
    <property type="entry name" value="YdbS-like_PH"/>
</dbReference>
<dbReference type="InterPro" id="IPR014529">
    <property type="entry name" value="UCP026631"/>
</dbReference>
<dbReference type="EMBL" id="JRTT01000029">
    <property type="protein sequence ID" value="KHD75286.1"/>
    <property type="molecule type" value="Genomic_DNA"/>
</dbReference>
<dbReference type="PANTHER" id="PTHR34473:SF3">
    <property type="entry name" value="TRANSMEMBRANE PROTEIN-RELATED"/>
    <property type="match status" value="1"/>
</dbReference>
<evidence type="ECO:0000313" key="3">
    <source>
        <dbReference type="EMBL" id="KHD75286.1"/>
    </source>
</evidence>